<proteinExistence type="predicted"/>
<reference evidence="3" key="1">
    <citation type="journal article" date="2019" name="Int. J. Syst. Evol. Microbiol.">
        <title>The Global Catalogue of Microorganisms (GCM) 10K type strain sequencing project: providing services to taxonomists for standard genome sequencing and annotation.</title>
        <authorList>
            <consortium name="The Broad Institute Genomics Platform"/>
            <consortium name="The Broad Institute Genome Sequencing Center for Infectious Disease"/>
            <person name="Wu L."/>
            <person name="Ma J."/>
        </authorList>
    </citation>
    <scope>NUCLEOTIDE SEQUENCE [LARGE SCALE GENOMIC DNA]</scope>
    <source>
        <strain evidence="3">NBRC 111981</strain>
    </source>
</reference>
<evidence type="ECO:0000313" key="2">
    <source>
        <dbReference type="EMBL" id="GLQ88089.1"/>
    </source>
</evidence>
<accession>A0ABQ5XA12</accession>
<evidence type="ECO:0000313" key="3">
    <source>
        <dbReference type="Proteomes" id="UP001156627"/>
    </source>
</evidence>
<comment type="caution">
    <text evidence="2">The sequence shown here is derived from an EMBL/GenBank/DDBJ whole genome shotgun (WGS) entry which is preliminary data.</text>
</comment>
<feature type="region of interest" description="Disordered" evidence="1">
    <location>
        <begin position="51"/>
        <end position="70"/>
    </location>
</feature>
<dbReference type="EMBL" id="BSOA01000014">
    <property type="protein sequence ID" value="GLQ88089.1"/>
    <property type="molecule type" value="Genomic_DNA"/>
</dbReference>
<sequence>MPEMQRKAAQAHADDAGQIQYSFQKETGNSLLPRKVIALRDHADFKHLAQLKGRERRQPGGSAVSAERLP</sequence>
<dbReference type="Proteomes" id="UP001156627">
    <property type="component" value="Unassembled WGS sequence"/>
</dbReference>
<protein>
    <submittedName>
        <fullName evidence="2">Uncharacterized protein</fullName>
    </submittedName>
</protein>
<keyword evidence="3" id="KW-1185">Reference proteome</keyword>
<gene>
    <name evidence="2" type="ORF">GCM10007898_16580</name>
</gene>
<organism evidence="2 3">
    <name type="scientific">Dyella flagellata</name>
    <dbReference type="NCBI Taxonomy" id="1867833"/>
    <lineage>
        <taxon>Bacteria</taxon>
        <taxon>Pseudomonadati</taxon>
        <taxon>Pseudomonadota</taxon>
        <taxon>Gammaproteobacteria</taxon>
        <taxon>Lysobacterales</taxon>
        <taxon>Rhodanobacteraceae</taxon>
        <taxon>Dyella</taxon>
    </lineage>
</organism>
<name>A0ABQ5XA12_9GAMM</name>
<evidence type="ECO:0000256" key="1">
    <source>
        <dbReference type="SAM" id="MobiDB-lite"/>
    </source>
</evidence>